<gene>
    <name evidence="7" type="ORF">SAMN05421546_1453</name>
</gene>
<protein>
    <submittedName>
        <fullName evidence="7">EamA domain-containing membrane protein RarD</fullName>
    </submittedName>
</protein>
<sequence length="310" mass="33476">MSAAGLPDHTPRRAAIVQLLIGAAIIGTNGLMVRFADTPPTVSAFWRMFLSGILLALLVQFRHGWQPLSKQAWAWIALPSIAFAIDLWMWHRSILIVGPGLSTLLANAQVFFMALAGVLFFGEKLTPRFIFGVLLAFFGLWLLLGGDWATLPDEYRWGVWLGLATGVAYAAYNIGIKRSQAEAAVTSHRAPVEQVLCLAAFGSAACLGVMGMVEGASFAIPSWKSFGILLTLAAIGHCLSWILISRSIAVLSVAMVGLLLLFQPMVAYLLDVVLLDHPTSPRQWLGLLVTMAGIFVAGLKPIRRTPPAEA</sequence>
<evidence type="ECO:0000259" key="6">
    <source>
        <dbReference type="Pfam" id="PF00892"/>
    </source>
</evidence>
<dbReference type="SUPFAM" id="SSF103481">
    <property type="entry name" value="Multidrug resistance efflux transporter EmrE"/>
    <property type="match status" value="2"/>
</dbReference>
<evidence type="ECO:0000256" key="2">
    <source>
        <dbReference type="ARBA" id="ARBA00022692"/>
    </source>
</evidence>
<feature type="transmembrane region" description="Helical" evidence="5">
    <location>
        <begin position="44"/>
        <end position="61"/>
    </location>
</feature>
<evidence type="ECO:0000256" key="4">
    <source>
        <dbReference type="ARBA" id="ARBA00023136"/>
    </source>
</evidence>
<accession>A0A1N6TS09</accession>
<keyword evidence="8" id="KW-1185">Reference proteome</keyword>
<evidence type="ECO:0000256" key="5">
    <source>
        <dbReference type="SAM" id="Phobius"/>
    </source>
</evidence>
<comment type="subcellular location">
    <subcellularLocation>
        <location evidence="1">Membrane</location>
        <topology evidence="1">Multi-pass membrane protein</topology>
    </subcellularLocation>
</comment>
<feature type="domain" description="EamA" evidence="6">
    <location>
        <begin position="15"/>
        <end position="144"/>
    </location>
</feature>
<feature type="transmembrane region" description="Helical" evidence="5">
    <location>
        <begin position="12"/>
        <end position="32"/>
    </location>
</feature>
<keyword evidence="4 5" id="KW-0472">Membrane</keyword>
<feature type="transmembrane region" description="Helical" evidence="5">
    <location>
        <begin position="226"/>
        <end position="244"/>
    </location>
</feature>
<dbReference type="Proteomes" id="UP000241788">
    <property type="component" value="Unassembled WGS sequence"/>
</dbReference>
<dbReference type="EMBL" id="FTLW01000003">
    <property type="protein sequence ID" value="SIQ56162.1"/>
    <property type="molecule type" value="Genomic_DNA"/>
</dbReference>
<evidence type="ECO:0000256" key="1">
    <source>
        <dbReference type="ARBA" id="ARBA00004141"/>
    </source>
</evidence>
<dbReference type="PANTHER" id="PTHR32322">
    <property type="entry name" value="INNER MEMBRANE TRANSPORTER"/>
    <property type="match status" value="1"/>
</dbReference>
<evidence type="ECO:0000313" key="7">
    <source>
        <dbReference type="EMBL" id="SIQ56162.1"/>
    </source>
</evidence>
<evidence type="ECO:0000313" key="8">
    <source>
        <dbReference type="Proteomes" id="UP000241788"/>
    </source>
</evidence>
<dbReference type="STRING" id="1604334.SAMN05421546_1453"/>
<dbReference type="InterPro" id="IPR037185">
    <property type="entry name" value="EmrE-like"/>
</dbReference>
<feature type="transmembrane region" description="Helical" evidence="5">
    <location>
        <begin position="129"/>
        <end position="151"/>
    </location>
</feature>
<feature type="transmembrane region" description="Helical" evidence="5">
    <location>
        <begin position="103"/>
        <end position="122"/>
    </location>
</feature>
<dbReference type="RefSeq" id="WP_076586779.1">
    <property type="nucleotide sequence ID" value="NZ_FTLW01000003.1"/>
</dbReference>
<dbReference type="GO" id="GO:0016020">
    <property type="term" value="C:membrane"/>
    <property type="evidence" value="ECO:0007669"/>
    <property type="project" value="UniProtKB-SubCell"/>
</dbReference>
<feature type="transmembrane region" description="Helical" evidence="5">
    <location>
        <begin position="73"/>
        <end position="91"/>
    </location>
</feature>
<dbReference type="AlphaFoldDB" id="A0A1N6TS09"/>
<feature type="transmembrane region" description="Helical" evidence="5">
    <location>
        <begin position="251"/>
        <end position="270"/>
    </location>
</feature>
<dbReference type="Pfam" id="PF00892">
    <property type="entry name" value="EamA"/>
    <property type="match status" value="2"/>
</dbReference>
<feature type="transmembrane region" description="Helical" evidence="5">
    <location>
        <begin position="282"/>
        <end position="299"/>
    </location>
</feature>
<proteinExistence type="predicted"/>
<feature type="transmembrane region" description="Helical" evidence="5">
    <location>
        <begin position="195"/>
        <end position="220"/>
    </location>
</feature>
<evidence type="ECO:0000256" key="3">
    <source>
        <dbReference type="ARBA" id="ARBA00022989"/>
    </source>
</evidence>
<feature type="transmembrane region" description="Helical" evidence="5">
    <location>
        <begin position="157"/>
        <end position="174"/>
    </location>
</feature>
<dbReference type="PANTHER" id="PTHR32322:SF9">
    <property type="entry name" value="AMINO-ACID METABOLITE EFFLUX PUMP-RELATED"/>
    <property type="match status" value="1"/>
</dbReference>
<dbReference type="OrthoDB" id="5625838at2"/>
<keyword evidence="3 5" id="KW-1133">Transmembrane helix</keyword>
<dbReference type="InterPro" id="IPR050638">
    <property type="entry name" value="AA-Vitamin_Transporters"/>
</dbReference>
<name>A0A1N6TS09_9GAMM</name>
<organism evidence="7 8">
    <name type="scientific">Solilutibacter tolerans</name>
    <dbReference type="NCBI Taxonomy" id="1604334"/>
    <lineage>
        <taxon>Bacteria</taxon>
        <taxon>Pseudomonadati</taxon>
        <taxon>Pseudomonadota</taxon>
        <taxon>Gammaproteobacteria</taxon>
        <taxon>Lysobacterales</taxon>
        <taxon>Lysobacteraceae</taxon>
        <taxon>Solilutibacter</taxon>
    </lineage>
</organism>
<keyword evidence="2 5" id="KW-0812">Transmembrane</keyword>
<feature type="domain" description="EamA" evidence="6">
    <location>
        <begin position="157"/>
        <end position="297"/>
    </location>
</feature>
<reference evidence="8" key="1">
    <citation type="submission" date="2017-01" db="EMBL/GenBank/DDBJ databases">
        <authorList>
            <person name="Varghese N."/>
            <person name="Submissions S."/>
        </authorList>
    </citation>
    <scope>NUCLEOTIDE SEQUENCE [LARGE SCALE GENOMIC DNA]</scope>
    <source>
        <strain evidence="8">UM1</strain>
    </source>
</reference>
<dbReference type="InterPro" id="IPR000620">
    <property type="entry name" value="EamA_dom"/>
</dbReference>